<gene>
    <name evidence="1" type="ORF">Fcan01_24514</name>
</gene>
<dbReference type="EMBL" id="LNIX01000032">
    <property type="protein sequence ID" value="OXA40729.1"/>
    <property type="molecule type" value="Genomic_DNA"/>
</dbReference>
<name>A0A226D686_FOLCA</name>
<sequence>MWVQDGKPITFPRYEDLPETYDALSESDHTFSFLREGDSALNFLKGSSHPVFVKLVSRMEVKPAKGGLECMRDVVTKTKHACILYSISSPYLIARNMSDADARELVLAPETTYMIFVGLALHGGSLCKTSLDRWLSQARPFHLETIWTGQDEYETVRLPKLAWLAASSESEKKAAVESDDLILKHISGAFYALTVYIGVSLLFFGQELVGERKEEES</sequence>
<evidence type="ECO:0000313" key="2">
    <source>
        <dbReference type="Proteomes" id="UP000198287"/>
    </source>
</evidence>
<evidence type="ECO:0000313" key="1">
    <source>
        <dbReference type="EMBL" id="OXA40729.1"/>
    </source>
</evidence>
<organism evidence="1 2">
    <name type="scientific">Folsomia candida</name>
    <name type="common">Springtail</name>
    <dbReference type="NCBI Taxonomy" id="158441"/>
    <lineage>
        <taxon>Eukaryota</taxon>
        <taxon>Metazoa</taxon>
        <taxon>Ecdysozoa</taxon>
        <taxon>Arthropoda</taxon>
        <taxon>Hexapoda</taxon>
        <taxon>Collembola</taxon>
        <taxon>Entomobryomorpha</taxon>
        <taxon>Isotomoidea</taxon>
        <taxon>Isotomidae</taxon>
        <taxon>Proisotominae</taxon>
        <taxon>Folsomia</taxon>
    </lineage>
</organism>
<dbReference type="Proteomes" id="UP000198287">
    <property type="component" value="Unassembled WGS sequence"/>
</dbReference>
<protein>
    <submittedName>
        <fullName evidence="1">Glutamate receptor ionotropic, NMDA 2D</fullName>
    </submittedName>
</protein>
<accession>A0A226D686</accession>
<reference evidence="1 2" key="1">
    <citation type="submission" date="2015-12" db="EMBL/GenBank/DDBJ databases">
        <title>The genome of Folsomia candida.</title>
        <authorList>
            <person name="Faddeeva A."/>
            <person name="Derks M.F."/>
            <person name="Anvar Y."/>
            <person name="Smit S."/>
            <person name="Van Straalen N."/>
            <person name="Roelofs D."/>
        </authorList>
    </citation>
    <scope>NUCLEOTIDE SEQUENCE [LARGE SCALE GENOMIC DNA]</scope>
    <source>
        <strain evidence="1 2">VU population</strain>
        <tissue evidence="1">Whole body</tissue>
    </source>
</reference>
<keyword evidence="2" id="KW-1185">Reference proteome</keyword>
<keyword evidence="1" id="KW-0675">Receptor</keyword>
<comment type="caution">
    <text evidence="1">The sequence shown here is derived from an EMBL/GenBank/DDBJ whole genome shotgun (WGS) entry which is preliminary data.</text>
</comment>
<dbReference type="OrthoDB" id="6506757at2759"/>
<dbReference type="AlphaFoldDB" id="A0A226D686"/>
<proteinExistence type="predicted"/>